<protein>
    <submittedName>
        <fullName evidence="1">Uncharacterized protein</fullName>
    </submittedName>
</protein>
<reference evidence="1 2" key="1">
    <citation type="submission" date="2018-06" db="EMBL/GenBank/DDBJ databases">
        <authorList>
            <consortium name="Pathogen Informatics"/>
            <person name="Doyle S."/>
        </authorList>
    </citation>
    <scope>NUCLEOTIDE SEQUENCE [LARGE SCALE GENOMIC DNA]</scope>
    <source>
        <strain evidence="1 2">NCTC12219</strain>
    </source>
</reference>
<proteinExistence type="predicted"/>
<dbReference type="Proteomes" id="UP000255103">
    <property type="component" value="Unassembled WGS sequence"/>
</dbReference>
<evidence type="ECO:0000313" key="1">
    <source>
        <dbReference type="EMBL" id="STP11159.1"/>
    </source>
</evidence>
<evidence type="ECO:0000313" key="2">
    <source>
        <dbReference type="Proteomes" id="UP000255103"/>
    </source>
</evidence>
<dbReference type="AlphaFoldDB" id="A0A377JT68"/>
<sequence length="226" mass="26262">MRTLKNELFTAMQQWLAEFDSLKVLGYKHDTKAGERARHKFCNAKHLLHFLYGFRDDGVFNASGLFWRVADLAQEDLEEDFLNLEQSDFEKLLQTHQAWLESYKLLQASKIAIRTDFTRTDIAPFVIEMSRYEQFCKIPLRFESTLLSQDEIIAQVRETILEHFKEHNGRLHIFGEILGYCFIYGGSRLEFDTQGEMIANPQGLVYGLDSQIAKIDIINKQEVANG</sequence>
<dbReference type="EMBL" id="UGHX01000001">
    <property type="protein sequence ID" value="STP11159.1"/>
    <property type="molecule type" value="Genomic_DNA"/>
</dbReference>
<organism evidence="1 2">
    <name type="scientific">Helicobacter cinaedi</name>
    <dbReference type="NCBI Taxonomy" id="213"/>
    <lineage>
        <taxon>Bacteria</taxon>
        <taxon>Pseudomonadati</taxon>
        <taxon>Campylobacterota</taxon>
        <taxon>Epsilonproteobacteria</taxon>
        <taxon>Campylobacterales</taxon>
        <taxon>Helicobacteraceae</taxon>
        <taxon>Helicobacter</taxon>
    </lineage>
</organism>
<dbReference type="RefSeq" id="WP_115721834.1">
    <property type="nucleotide sequence ID" value="NZ_UGHX01000001.1"/>
</dbReference>
<gene>
    <name evidence="1" type="ORF">NCTC12219_01042</name>
</gene>
<accession>A0A377JT68</accession>
<name>A0A377JT68_9HELI</name>